<dbReference type="PROSITE" id="PS00421">
    <property type="entry name" value="TM4_1"/>
    <property type="match status" value="1"/>
</dbReference>
<evidence type="ECO:0000256" key="8">
    <source>
        <dbReference type="SAM" id="Phobius"/>
    </source>
</evidence>
<feature type="transmembrane region" description="Helical" evidence="8">
    <location>
        <begin position="59"/>
        <end position="82"/>
    </location>
</feature>
<keyword evidence="6" id="KW-0325">Glycoprotein</keyword>
<accession>A0A3Q2YF90</accession>
<dbReference type="AlphaFoldDB" id="A0A3Q2YF90"/>
<evidence type="ECO:0000256" key="7">
    <source>
        <dbReference type="ARBA" id="ARBA00023228"/>
    </source>
</evidence>
<evidence type="ECO:0000313" key="10">
    <source>
        <dbReference type="Proteomes" id="UP000264820"/>
    </source>
</evidence>
<organism evidence="9 10">
    <name type="scientific">Hippocampus comes</name>
    <name type="common">Tiger tail seahorse</name>
    <dbReference type="NCBI Taxonomy" id="109280"/>
    <lineage>
        <taxon>Eukaryota</taxon>
        <taxon>Metazoa</taxon>
        <taxon>Chordata</taxon>
        <taxon>Craniata</taxon>
        <taxon>Vertebrata</taxon>
        <taxon>Euteleostomi</taxon>
        <taxon>Actinopterygii</taxon>
        <taxon>Neopterygii</taxon>
        <taxon>Teleostei</taxon>
        <taxon>Neoteleostei</taxon>
        <taxon>Acanthomorphata</taxon>
        <taxon>Syngnathiaria</taxon>
        <taxon>Syngnathiformes</taxon>
        <taxon>Syngnathoidei</taxon>
        <taxon>Syngnathidae</taxon>
        <taxon>Hippocampus</taxon>
    </lineage>
</organism>
<dbReference type="PANTHER" id="PTHR19282">
    <property type="entry name" value="TETRASPANIN"/>
    <property type="match status" value="1"/>
</dbReference>
<reference evidence="9" key="2">
    <citation type="submission" date="2025-09" db="UniProtKB">
        <authorList>
            <consortium name="Ensembl"/>
        </authorList>
    </citation>
    <scope>IDENTIFICATION</scope>
</reference>
<name>A0A3Q2YF90_HIPCM</name>
<evidence type="ECO:0000313" key="9">
    <source>
        <dbReference type="Ensembl" id="ENSHCOP00000016073.1"/>
    </source>
</evidence>
<keyword evidence="3 8" id="KW-0812">Transmembrane</keyword>
<evidence type="ECO:0000256" key="3">
    <source>
        <dbReference type="ARBA" id="ARBA00022692"/>
    </source>
</evidence>
<dbReference type="GeneTree" id="ENSGT00940000164506"/>
<evidence type="ECO:0000256" key="5">
    <source>
        <dbReference type="ARBA" id="ARBA00023136"/>
    </source>
</evidence>
<keyword evidence="7" id="KW-0458">Lysosome</keyword>
<dbReference type="Pfam" id="PF00335">
    <property type="entry name" value="Tetraspanin"/>
    <property type="match status" value="1"/>
</dbReference>
<evidence type="ECO:0000256" key="2">
    <source>
        <dbReference type="ARBA" id="ARBA00006840"/>
    </source>
</evidence>
<keyword evidence="5 8" id="KW-0472">Membrane</keyword>
<dbReference type="Proteomes" id="UP000264820">
    <property type="component" value="Unplaced"/>
</dbReference>
<keyword evidence="4 8" id="KW-1133">Transmembrane helix</keyword>
<dbReference type="PRINTS" id="PR00259">
    <property type="entry name" value="TMFOUR"/>
</dbReference>
<dbReference type="InterPro" id="IPR018503">
    <property type="entry name" value="Tetraspanin_CS"/>
</dbReference>
<proteinExistence type="inferred from homology"/>
<evidence type="ECO:0000256" key="6">
    <source>
        <dbReference type="ARBA" id="ARBA00023180"/>
    </source>
</evidence>
<protein>
    <submittedName>
        <fullName evidence="9">Tetraspanin 34b</fullName>
    </submittedName>
</protein>
<dbReference type="Ensembl" id="ENSHCOT00000028322.1">
    <property type="protein sequence ID" value="ENSHCOP00000016073.1"/>
    <property type="gene ID" value="ENSHCOG00000019789.1"/>
</dbReference>
<dbReference type="GO" id="GO:0005765">
    <property type="term" value="C:lysosomal membrane"/>
    <property type="evidence" value="ECO:0007669"/>
    <property type="project" value="UniProtKB-SubCell"/>
</dbReference>
<keyword evidence="10" id="KW-1185">Reference proteome</keyword>
<comment type="subcellular location">
    <subcellularLocation>
        <location evidence="1">Lysosome membrane</location>
        <topology evidence="1">Multi-pass membrane protein</topology>
    </subcellularLocation>
</comment>
<evidence type="ECO:0000256" key="1">
    <source>
        <dbReference type="ARBA" id="ARBA00004155"/>
    </source>
</evidence>
<dbReference type="InterPro" id="IPR018499">
    <property type="entry name" value="Tetraspanin/Peripherin"/>
</dbReference>
<comment type="similarity">
    <text evidence="2">Belongs to the tetraspanin (TM4SF) family.</text>
</comment>
<dbReference type="GO" id="GO:0005886">
    <property type="term" value="C:plasma membrane"/>
    <property type="evidence" value="ECO:0007669"/>
    <property type="project" value="TreeGrafter"/>
</dbReference>
<reference evidence="9" key="1">
    <citation type="submission" date="2025-08" db="UniProtKB">
        <authorList>
            <consortium name="Ensembl"/>
        </authorList>
    </citation>
    <scope>IDENTIFICATION</scope>
</reference>
<evidence type="ECO:0000256" key="4">
    <source>
        <dbReference type="ARBA" id="ARBA00022989"/>
    </source>
</evidence>
<feature type="transmembrane region" description="Helical" evidence="8">
    <location>
        <begin position="12"/>
        <end position="32"/>
    </location>
</feature>
<dbReference type="PANTHER" id="PTHR19282:SF216">
    <property type="entry name" value="TETRASPANIN-1"/>
    <property type="match status" value="1"/>
</dbReference>
<feature type="transmembrane region" description="Helical" evidence="8">
    <location>
        <begin position="89"/>
        <end position="109"/>
    </location>
</feature>
<sequence length="250" mass="27351">MGCFGFLKFMMFVFNGIIFLAGAVILGVGIWVKVDSGSILGFLGMIENAPAELGQVLNVGYLLIAVGVLLVIIGFLGCCGAIRESKCMLLLGMLLNLFIASHALTSTLYSSQAIPGCFEKFTQLINDNTVAIVAVALGIAALEVRTLLIEESDCCCFCFFKCNTRIKEVFISAERFYWAAQIKMMHIALKGVRFCPIHSAVNVLFSECSSLQVGYHLTSGVFKFWPGYLLFSQFLFKNKHCTGQLCAKAL</sequence>